<evidence type="ECO:0000313" key="4">
    <source>
        <dbReference type="Proteomes" id="UP000237274"/>
    </source>
</evidence>
<keyword evidence="2" id="KW-0472">Membrane</keyword>
<keyword evidence="2" id="KW-0812">Transmembrane</keyword>
<dbReference type="EMBL" id="MTAO01000034">
    <property type="protein sequence ID" value="POE21949.1"/>
    <property type="molecule type" value="Genomic_DNA"/>
</dbReference>
<name>A0ABD6VIF5_9GAMM</name>
<feature type="transmembrane region" description="Helical" evidence="2">
    <location>
        <begin position="65"/>
        <end position="89"/>
    </location>
</feature>
<dbReference type="AlphaFoldDB" id="A0ABD6VIF5"/>
<proteinExistence type="predicted"/>
<accession>A0ABD6VIF5</accession>
<dbReference type="RefSeq" id="WP_103163050.1">
    <property type="nucleotide sequence ID" value="NZ_MTAK01000031.1"/>
</dbReference>
<evidence type="ECO:0000313" key="3">
    <source>
        <dbReference type="EMBL" id="POE21949.1"/>
    </source>
</evidence>
<evidence type="ECO:0000256" key="1">
    <source>
        <dbReference type="SAM" id="Coils"/>
    </source>
</evidence>
<gene>
    <name evidence="3" type="ORF">BV926_22565</name>
</gene>
<protein>
    <submittedName>
        <fullName evidence="3">Uncharacterized protein</fullName>
    </submittedName>
</protein>
<keyword evidence="1" id="KW-0175">Coiled coil</keyword>
<reference evidence="3 4" key="1">
    <citation type="submission" date="2017-01" db="EMBL/GenBank/DDBJ databases">
        <title>Comparative Genomics of 38 Pectobacterium strains comprising three species revealed the characteristics of Pectobacterium carotovorum.</title>
        <authorList>
            <person name="Xie H."/>
            <person name="Ma Y."/>
            <person name="Li X."/>
        </authorList>
    </citation>
    <scope>NUCLEOTIDE SEQUENCE [LARGE SCALE GENOMIC DNA]</scope>
    <source>
        <strain evidence="3 4">Q142</strain>
    </source>
</reference>
<sequence>MEDLKNSIKQAVTKRIGSPLFGFITLSWISTNWDNILTLMFSKEPIEKTIYIILNLEENYYLKRLILPIIIGTLMTITYPYLQLAVEWIHGKARKIRNKNNTAIEVERYNNSIDISKIKAKADIADERAKIDEENALQLEIEIGKTGIELEKEKQKRSQLNIDQLENTYTTLKKDNDELTRKSFKVEKSLNSMIIKCGDIINLIDEFNRIDNSKSLNDLKDKIKSSIGYDINNARKYSELYKKMDRITNNKKGINRIDFDYSTDNGVVSIKDNEDVFSLKFSKADKYSIHFYTNGEIKKIARVKDAKINEEISFDDYDSSSDHYTIKSDEVFLALHSSGKVIAGRITDIKDDSRGDTNDNVGFDYRTFEINEPIVAP</sequence>
<comment type="caution">
    <text evidence="3">The sequence shown here is derived from an EMBL/GenBank/DDBJ whole genome shotgun (WGS) entry which is preliminary data.</text>
</comment>
<feature type="coiled-coil region" evidence="1">
    <location>
        <begin position="148"/>
        <end position="182"/>
    </location>
</feature>
<dbReference type="Proteomes" id="UP000237274">
    <property type="component" value="Unassembled WGS sequence"/>
</dbReference>
<evidence type="ECO:0000256" key="2">
    <source>
        <dbReference type="SAM" id="Phobius"/>
    </source>
</evidence>
<organism evidence="3 4">
    <name type="scientific">Pectobacterium odoriferum</name>
    <dbReference type="NCBI Taxonomy" id="78398"/>
    <lineage>
        <taxon>Bacteria</taxon>
        <taxon>Pseudomonadati</taxon>
        <taxon>Pseudomonadota</taxon>
        <taxon>Gammaproteobacteria</taxon>
        <taxon>Enterobacterales</taxon>
        <taxon>Pectobacteriaceae</taxon>
        <taxon>Pectobacterium</taxon>
    </lineage>
</organism>
<keyword evidence="2" id="KW-1133">Transmembrane helix</keyword>